<comment type="caution">
    <text evidence="2">The sequence shown here is derived from an EMBL/GenBank/DDBJ whole genome shotgun (WGS) entry which is preliminary data.</text>
</comment>
<keyword evidence="1" id="KW-0812">Transmembrane</keyword>
<keyword evidence="1" id="KW-1133">Transmembrane helix</keyword>
<accession>C2FY77</accession>
<gene>
    <name evidence="2" type="ORF">HMPREF0765_2283</name>
</gene>
<feature type="transmembrane region" description="Helical" evidence="1">
    <location>
        <begin position="6"/>
        <end position="27"/>
    </location>
</feature>
<protein>
    <submittedName>
        <fullName evidence="2">Uncharacterized protein</fullName>
    </submittedName>
</protein>
<evidence type="ECO:0000313" key="3">
    <source>
        <dbReference type="Proteomes" id="UP000006241"/>
    </source>
</evidence>
<dbReference type="HOGENOM" id="CLU_3296699_0_0_10"/>
<dbReference type="Proteomes" id="UP000006241">
    <property type="component" value="Unassembled WGS sequence"/>
</dbReference>
<organism evidence="2 3">
    <name type="scientific">Sphingobacterium spiritivorum ATCC 33300</name>
    <dbReference type="NCBI Taxonomy" id="525372"/>
    <lineage>
        <taxon>Bacteria</taxon>
        <taxon>Pseudomonadati</taxon>
        <taxon>Bacteroidota</taxon>
        <taxon>Sphingobacteriia</taxon>
        <taxon>Sphingobacteriales</taxon>
        <taxon>Sphingobacteriaceae</taxon>
        <taxon>Sphingobacterium</taxon>
    </lineage>
</organism>
<keyword evidence="1" id="KW-0472">Membrane</keyword>
<evidence type="ECO:0000313" key="2">
    <source>
        <dbReference type="EMBL" id="EEI92130.1"/>
    </source>
</evidence>
<dbReference type="AlphaFoldDB" id="C2FY77"/>
<dbReference type="EMBL" id="ACHB01000052">
    <property type="protein sequence ID" value="EEI92130.1"/>
    <property type="molecule type" value="Genomic_DNA"/>
</dbReference>
<sequence>MILIKLFAGNSLLIFFRLVYVISFWFYSLQRIILGLQKTT</sequence>
<evidence type="ECO:0000256" key="1">
    <source>
        <dbReference type="SAM" id="Phobius"/>
    </source>
</evidence>
<reference evidence="2 3" key="1">
    <citation type="submission" date="2009-01" db="EMBL/GenBank/DDBJ databases">
        <authorList>
            <person name="Qin X."/>
            <person name="Bachman B."/>
            <person name="Battles P."/>
            <person name="Bell A."/>
            <person name="Bess C."/>
            <person name="Bickham C."/>
            <person name="Chaboub L."/>
            <person name="Chen D."/>
            <person name="Coyle M."/>
            <person name="Deiros D.R."/>
            <person name="Dinh H."/>
            <person name="Forbes L."/>
            <person name="Fowler G."/>
            <person name="Francisco L."/>
            <person name="Fu Q."/>
            <person name="Gubbala S."/>
            <person name="Hale W."/>
            <person name="Han Y."/>
            <person name="Hemphill L."/>
            <person name="Highlander S.K."/>
            <person name="Hirani K."/>
            <person name="Hogues M."/>
            <person name="Jackson L."/>
            <person name="Jakkamsetti A."/>
            <person name="Javaid M."/>
            <person name="Jiang H."/>
            <person name="Korchina V."/>
            <person name="Kovar C."/>
            <person name="Lara F."/>
            <person name="Lee S."/>
            <person name="Mata R."/>
            <person name="Mathew T."/>
            <person name="Moen C."/>
            <person name="Morales K."/>
            <person name="Munidasa M."/>
            <person name="Nazareth L."/>
            <person name="Ngo R."/>
            <person name="Nguyen L."/>
            <person name="Okwuonu G."/>
            <person name="Ongeri F."/>
            <person name="Patil S."/>
            <person name="Petrosino J."/>
            <person name="Pham C."/>
            <person name="Pham P."/>
            <person name="Pu L.-L."/>
            <person name="Puazo M."/>
            <person name="Raj R."/>
            <person name="Reid J."/>
            <person name="Rouhana J."/>
            <person name="Saada N."/>
            <person name="Shang Y."/>
            <person name="Simmons D."/>
            <person name="Thornton R."/>
            <person name="Warren J."/>
            <person name="Weissenberger G."/>
            <person name="Zhang J."/>
            <person name="Zhang L."/>
            <person name="Zhou C."/>
            <person name="Zhu D."/>
            <person name="Muzny D."/>
            <person name="Worley K."/>
            <person name="Gibbs R."/>
        </authorList>
    </citation>
    <scope>NUCLEOTIDE SEQUENCE [LARGE SCALE GENOMIC DNA]</scope>
    <source>
        <strain evidence="2 3">ATCC 33300</strain>
    </source>
</reference>
<proteinExistence type="predicted"/>
<name>C2FY77_SPHSI</name>